<evidence type="ECO:0000256" key="1">
    <source>
        <dbReference type="ARBA" id="ARBA00008834"/>
    </source>
</evidence>
<dbReference type="Gramene" id="Pp3c16_7320V3.2">
    <property type="protein sequence ID" value="Pp3c16_7320V3.2"/>
    <property type="gene ID" value="Pp3c16_7320"/>
</dbReference>
<keyword evidence="8" id="KW-1185">Reference proteome</keyword>
<dbReference type="PaxDb" id="3218-PP1S194_34V6.1"/>
<feature type="signal peptide" evidence="5">
    <location>
        <begin position="1"/>
        <end position="25"/>
    </location>
</feature>
<dbReference type="AlphaFoldDB" id="A9TAM4"/>
<dbReference type="PANTHER" id="PTHR31339:SF9">
    <property type="entry name" value="PLASMIN AND FIBRONECTIN-BINDING PROTEIN A"/>
    <property type="match status" value="1"/>
</dbReference>
<dbReference type="OrthoDB" id="187139at2759"/>
<dbReference type="InterPro" id="IPR006626">
    <property type="entry name" value="PbH1"/>
</dbReference>
<dbReference type="Gene3D" id="2.160.20.10">
    <property type="entry name" value="Single-stranded right-handed beta-helix, Pectin lyase-like"/>
    <property type="match status" value="1"/>
</dbReference>
<dbReference type="EnsemblPlants" id="Pp3c16_7320V3.1">
    <property type="protein sequence ID" value="Pp3c16_7320V3.1"/>
    <property type="gene ID" value="Pp3c16_7320"/>
</dbReference>
<evidence type="ECO:0000256" key="3">
    <source>
        <dbReference type="ARBA" id="ARBA00023295"/>
    </source>
</evidence>
<evidence type="ECO:0000313" key="6">
    <source>
        <dbReference type="EMBL" id="PNR37497.1"/>
    </source>
</evidence>
<dbReference type="RefSeq" id="XP_024398125.1">
    <property type="nucleotide sequence ID" value="XM_024542357.2"/>
</dbReference>
<accession>A9TAM4</accession>
<gene>
    <name evidence="7" type="primary">LOC112293192</name>
    <name evidence="6" type="ORF">PHYPA_020606</name>
</gene>
<dbReference type="Proteomes" id="UP000006727">
    <property type="component" value="Chromosome 16"/>
</dbReference>
<reference evidence="6 8" key="1">
    <citation type="journal article" date="2008" name="Science">
        <title>The Physcomitrella genome reveals evolutionary insights into the conquest of land by plants.</title>
        <authorList>
            <person name="Rensing S."/>
            <person name="Lang D."/>
            <person name="Zimmer A."/>
            <person name="Terry A."/>
            <person name="Salamov A."/>
            <person name="Shapiro H."/>
            <person name="Nishiyama T."/>
            <person name="Perroud P.-F."/>
            <person name="Lindquist E."/>
            <person name="Kamisugi Y."/>
            <person name="Tanahashi T."/>
            <person name="Sakakibara K."/>
            <person name="Fujita T."/>
            <person name="Oishi K."/>
            <person name="Shin-I T."/>
            <person name="Kuroki Y."/>
            <person name="Toyoda A."/>
            <person name="Suzuki Y."/>
            <person name="Hashimoto A."/>
            <person name="Yamaguchi K."/>
            <person name="Sugano A."/>
            <person name="Kohara Y."/>
            <person name="Fujiyama A."/>
            <person name="Anterola A."/>
            <person name="Aoki S."/>
            <person name="Ashton N."/>
            <person name="Barbazuk W.B."/>
            <person name="Barker E."/>
            <person name="Bennetzen J."/>
            <person name="Bezanilla M."/>
            <person name="Blankenship R."/>
            <person name="Cho S.H."/>
            <person name="Dutcher S."/>
            <person name="Estelle M."/>
            <person name="Fawcett J.A."/>
            <person name="Gundlach H."/>
            <person name="Hanada K."/>
            <person name="Heyl A."/>
            <person name="Hicks K.A."/>
            <person name="Hugh J."/>
            <person name="Lohr M."/>
            <person name="Mayer K."/>
            <person name="Melkozernov A."/>
            <person name="Murata T."/>
            <person name="Nelson D."/>
            <person name="Pils B."/>
            <person name="Prigge M."/>
            <person name="Reiss B."/>
            <person name="Renner T."/>
            <person name="Rombauts S."/>
            <person name="Rushton P."/>
            <person name="Sanderfoot A."/>
            <person name="Schween G."/>
            <person name="Shiu S.-H."/>
            <person name="Stueber K."/>
            <person name="Theodoulou F.L."/>
            <person name="Tu H."/>
            <person name="Van de Peer Y."/>
            <person name="Verrier P.J."/>
            <person name="Waters E."/>
            <person name="Wood A."/>
            <person name="Yang L."/>
            <person name="Cove D."/>
            <person name="Cuming A."/>
            <person name="Hasebe M."/>
            <person name="Lucas S."/>
            <person name="Mishler D.B."/>
            <person name="Reski R."/>
            <person name="Grigoriev I."/>
            <person name="Quatrano R.S."/>
            <person name="Boore J.L."/>
        </authorList>
    </citation>
    <scope>NUCLEOTIDE SEQUENCE [LARGE SCALE GENOMIC DNA]</scope>
    <source>
        <strain evidence="7 8">cv. Gransden 2004</strain>
    </source>
</reference>
<dbReference type="EnsemblPlants" id="Pp3c16_7320V3.3">
    <property type="protein sequence ID" value="Pp3c16_7320V3.3"/>
    <property type="gene ID" value="Pp3c16_7320"/>
</dbReference>
<evidence type="ECO:0008006" key="9">
    <source>
        <dbReference type="Google" id="ProtNLM"/>
    </source>
</evidence>
<dbReference type="Gramene" id="Pp3c16_7320V3.3">
    <property type="protein sequence ID" value="Pp3c16_7320V3.3"/>
    <property type="gene ID" value="Pp3c16_7320"/>
</dbReference>
<dbReference type="EnsemblPlants" id="Pp3c16_7320V3.2">
    <property type="protein sequence ID" value="Pp3c16_7320V3.2"/>
    <property type="gene ID" value="Pp3c16_7320"/>
</dbReference>
<dbReference type="HOGENOM" id="CLU_016031_8_0_1"/>
<reference evidence="7" key="3">
    <citation type="submission" date="2020-12" db="UniProtKB">
        <authorList>
            <consortium name="EnsemblPlants"/>
        </authorList>
    </citation>
    <scope>IDENTIFICATION</scope>
</reference>
<evidence type="ECO:0000256" key="5">
    <source>
        <dbReference type="SAM" id="SignalP"/>
    </source>
</evidence>
<dbReference type="Gramene" id="Pp3c16_7320V3.4">
    <property type="protein sequence ID" value="Pp3c16_7320V3.4"/>
    <property type="gene ID" value="Pp3c16_7320"/>
</dbReference>
<dbReference type="SMART" id="SM00710">
    <property type="entry name" value="PbH1"/>
    <property type="match status" value="5"/>
</dbReference>
<dbReference type="STRING" id="3218.A9TAM4"/>
<dbReference type="SUPFAM" id="SSF51126">
    <property type="entry name" value="Pectin lyase-like"/>
    <property type="match status" value="1"/>
</dbReference>
<proteinExistence type="inferred from homology"/>
<dbReference type="InterPro" id="IPR011050">
    <property type="entry name" value="Pectin_lyase_fold/virulence"/>
</dbReference>
<evidence type="ECO:0000313" key="8">
    <source>
        <dbReference type="Proteomes" id="UP000006727"/>
    </source>
</evidence>
<organism evidence="6">
    <name type="scientific">Physcomitrium patens</name>
    <name type="common">Spreading-leaved earth moss</name>
    <name type="synonym">Physcomitrella patens</name>
    <dbReference type="NCBI Taxonomy" id="3218"/>
    <lineage>
        <taxon>Eukaryota</taxon>
        <taxon>Viridiplantae</taxon>
        <taxon>Streptophyta</taxon>
        <taxon>Embryophyta</taxon>
        <taxon>Bryophyta</taxon>
        <taxon>Bryophytina</taxon>
        <taxon>Bryopsida</taxon>
        <taxon>Funariidae</taxon>
        <taxon>Funariales</taxon>
        <taxon>Funariaceae</taxon>
        <taxon>Physcomitrium</taxon>
    </lineage>
</organism>
<dbReference type="Pfam" id="PF00295">
    <property type="entry name" value="Glyco_hydro_28"/>
    <property type="match status" value="1"/>
</dbReference>
<dbReference type="InterPro" id="IPR051801">
    <property type="entry name" value="GH28_Enzymes"/>
</dbReference>
<dbReference type="InterPro" id="IPR012334">
    <property type="entry name" value="Pectin_lyas_fold"/>
</dbReference>
<evidence type="ECO:0000256" key="2">
    <source>
        <dbReference type="ARBA" id="ARBA00022801"/>
    </source>
</evidence>
<dbReference type="EnsemblPlants" id="Pp3c16_7320V3.4">
    <property type="protein sequence ID" value="Pp3c16_7320V3.4"/>
    <property type="gene ID" value="Pp3c16_7320"/>
</dbReference>
<dbReference type="PANTHER" id="PTHR31339">
    <property type="entry name" value="PECTIN LYASE-RELATED"/>
    <property type="match status" value="1"/>
</dbReference>
<dbReference type="eggNOG" id="ENOG502QTPQ">
    <property type="taxonomic scope" value="Eukaryota"/>
</dbReference>
<dbReference type="EMBL" id="ABEU02000016">
    <property type="protein sequence ID" value="PNR37497.1"/>
    <property type="molecule type" value="Genomic_DNA"/>
</dbReference>
<sequence>MLQMTSRQSFQSLRILLLLLSCAGSDKFWHTCMVGPSLADDCRGSNGARDSSIPMDFHQSIFGHVKSKESCAHTVNDWERRPYSFSIIDFGAVGDGTTLNTHAFERAMLSLSNYADKGGAELYIPAGRWLTGSIRLISHLTLFLESGATILGSEDFNDYPLIPGLPSYGRGRELPGSRYSSLINGDGLEDVIITGNNGTIDGQGAVWWSSFRSKTLEHTRGHLLELIEAQDILISNLTFQNSPFWTIHPVYSKNVVVKRVTILNPLNSPNTDGIDPDSSQYVCIEDCYISVGDDAISIKSGWDQYGTGFGMPSKYIRIQRVVAFSHTSAGISFGSEMSGGISDIEVDDMVITNSRWGVRFKTSVGRGAYIRNVTVNNIVMHTVRTAIAVMGNYGEHPDENWNRTAYPVIENILVGNIVGENITQAGLLLGLPDAPFHDIHLTKVVLDTRTTKQGPWNCSWVTGFYNFVLPKPCPELTMENSNG</sequence>
<comment type="similarity">
    <text evidence="1 4">Belongs to the glycosyl hydrolase 28 family.</text>
</comment>
<keyword evidence="2 4" id="KW-0378">Hydrolase</keyword>
<reference evidence="6 8" key="2">
    <citation type="journal article" date="2018" name="Plant J.">
        <title>The Physcomitrella patens chromosome-scale assembly reveals moss genome structure and evolution.</title>
        <authorList>
            <person name="Lang D."/>
            <person name="Ullrich K.K."/>
            <person name="Murat F."/>
            <person name="Fuchs J."/>
            <person name="Jenkins J."/>
            <person name="Haas F.B."/>
            <person name="Piednoel M."/>
            <person name="Gundlach H."/>
            <person name="Van Bel M."/>
            <person name="Meyberg R."/>
            <person name="Vives C."/>
            <person name="Morata J."/>
            <person name="Symeonidi A."/>
            <person name="Hiss M."/>
            <person name="Muchero W."/>
            <person name="Kamisugi Y."/>
            <person name="Saleh O."/>
            <person name="Blanc G."/>
            <person name="Decker E.L."/>
            <person name="van Gessel N."/>
            <person name="Grimwood J."/>
            <person name="Hayes R.D."/>
            <person name="Graham S.W."/>
            <person name="Gunter L.E."/>
            <person name="McDaniel S.F."/>
            <person name="Hoernstein S.N.W."/>
            <person name="Larsson A."/>
            <person name="Li F.W."/>
            <person name="Perroud P.F."/>
            <person name="Phillips J."/>
            <person name="Ranjan P."/>
            <person name="Rokshar D.S."/>
            <person name="Rothfels C.J."/>
            <person name="Schneider L."/>
            <person name="Shu S."/>
            <person name="Stevenson D.W."/>
            <person name="Thummler F."/>
            <person name="Tillich M."/>
            <person name="Villarreal Aguilar J.C."/>
            <person name="Widiez T."/>
            <person name="Wong G.K."/>
            <person name="Wymore A."/>
            <person name="Zhang Y."/>
            <person name="Zimmer A.D."/>
            <person name="Quatrano R.S."/>
            <person name="Mayer K.F.X."/>
            <person name="Goodstein D."/>
            <person name="Casacuberta J.M."/>
            <person name="Vandepoele K."/>
            <person name="Reski R."/>
            <person name="Cuming A.C."/>
            <person name="Tuskan G.A."/>
            <person name="Maumus F."/>
            <person name="Salse J."/>
            <person name="Schmutz J."/>
            <person name="Rensing S.A."/>
        </authorList>
    </citation>
    <scope>NUCLEOTIDE SEQUENCE [LARGE SCALE GENOMIC DNA]</scope>
    <source>
        <strain evidence="7 8">cv. Gransden 2004</strain>
    </source>
</reference>
<evidence type="ECO:0000256" key="4">
    <source>
        <dbReference type="RuleBase" id="RU361169"/>
    </source>
</evidence>
<keyword evidence="5" id="KW-0732">Signal</keyword>
<dbReference type="GO" id="GO:0004650">
    <property type="term" value="F:polygalacturonase activity"/>
    <property type="evidence" value="ECO:0007669"/>
    <property type="project" value="InterPro"/>
</dbReference>
<dbReference type="GeneID" id="112293192"/>
<dbReference type="InterPro" id="IPR000743">
    <property type="entry name" value="Glyco_hydro_28"/>
</dbReference>
<protein>
    <recommendedName>
        <fullName evidence="9">Pectate lyase superfamily protein domain-containing protein</fullName>
    </recommendedName>
</protein>
<dbReference type="Gramene" id="Pp3c16_7320V3.1">
    <property type="protein sequence ID" value="Pp3c16_7320V3.1"/>
    <property type="gene ID" value="Pp3c16_7320"/>
</dbReference>
<evidence type="ECO:0000313" key="7">
    <source>
        <dbReference type="EnsemblPlants" id="Pp3c16_7320V3.1"/>
    </source>
</evidence>
<name>A9TAM4_PHYPA</name>
<keyword evidence="3 4" id="KW-0326">Glycosidase</keyword>
<feature type="chain" id="PRO_5014298008" description="Pectate lyase superfamily protein domain-containing protein" evidence="5">
    <location>
        <begin position="26"/>
        <end position="483"/>
    </location>
</feature>
<dbReference type="GO" id="GO:0005975">
    <property type="term" value="P:carbohydrate metabolic process"/>
    <property type="evidence" value="ECO:0007669"/>
    <property type="project" value="InterPro"/>
</dbReference>